<reference evidence="4" key="1">
    <citation type="submission" date="2017-09" db="EMBL/GenBank/DDBJ databases">
        <title>Depth-based differentiation of microbial function through sediment-hosted aquifers and enrichment of novel symbionts in the deep terrestrial subsurface.</title>
        <authorList>
            <person name="Probst A.J."/>
            <person name="Ladd B."/>
            <person name="Jarett J.K."/>
            <person name="Geller-Mcgrath D.E."/>
            <person name="Sieber C.M.K."/>
            <person name="Emerson J.B."/>
            <person name="Anantharaman K."/>
            <person name="Thomas B.C."/>
            <person name="Malmstrom R."/>
            <person name="Stieglmeier M."/>
            <person name="Klingl A."/>
            <person name="Woyke T."/>
            <person name="Ryan C.M."/>
            <person name="Banfield J.F."/>
        </authorList>
    </citation>
    <scope>NUCLEOTIDE SEQUENCE [LARGE SCALE GENOMIC DNA]</scope>
</reference>
<evidence type="ECO:0000256" key="1">
    <source>
        <dbReference type="SAM" id="Phobius"/>
    </source>
</evidence>
<comment type="caution">
    <text evidence="3">The sequence shown here is derived from an EMBL/GenBank/DDBJ whole genome shotgun (WGS) entry which is preliminary data.</text>
</comment>
<dbReference type="EMBL" id="PFJH01000109">
    <property type="protein sequence ID" value="PIX68558.1"/>
    <property type="molecule type" value="Genomic_DNA"/>
</dbReference>
<proteinExistence type="predicted"/>
<keyword evidence="1" id="KW-1133">Transmembrane helix</keyword>
<feature type="transmembrane region" description="Helical" evidence="1">
    <location>
        <begin position="23"/>
        <end position="46"/>
    </location>
</feature>
<accession>A0A2M7LKH1</accession>
<evidence type="ECO:0000259" key="2">
    <source>
        <dbReference type="Pfam" id="PF12704"/>
    </source>
</evidence>
<feature type="domain" description="MacB-like periplasmic core" evidence="2">
    <location>
        <begin position="22"/>
        <end position="64"/>
    </location>
</feature>
<keyword evidence="1" id="KW-0812">Transmembrane</keyword>
<dbReference type="Pfam" id="PF12704">
    <property type="entry name" value="MacB_PCD"/>
    <property type="match status" value="1"/>
</dbReference>
<dbReference type="Proteomes" id="UP000228500">
    <property type="component" value="Unassembled WGS sequence"/>
</dbReference>
<sequence length="64" mass="7133">MNHFIFVVKSAFEDFSRNKGRTFLTSLGIVIGVLSVVILIAFGLGLKKYINDQFQSLGSNIIRV</sequence>
<feature type="non-terminal residue" evidence="3">
    <location>
        <position position="64"/>
    </location>
</feature>
<evidence type="ECO:0000313" key="3">
    <source>
        <dbReference type="EMBL" id="PIX68558.1"/>
    </source>
</evidence>
<gene>
    <name evidence="3" type="ORF">COZ40_02655</name>
</gene>
<keyword evidence="1" id="KW-0472">Membrane</keyword>
<organism evidence="3 4">
    <name type="scientific">Candidatus Roizmanbacteria bacterium CG_4_10_14_3_um_filter_39_13</name>
    <dbReference type="NCBI Taxonomy" id="1974831"/>
    <lineage>
        <taxon>Bacteria</taxon>
        <taxon>Candidatus Roizmaniibacteriota</taxon>
    </lineage>
</organism>
<protein>
    <submittedName>
        <fullName evidence="3">ABC transporter permease</fullName>
    </submittedName>
</protein>
<evidence type="ECO:0000313" key="4">
    <source>
        <dbReference type="Proteomes" id="UP000228500"/>
    </source>
</evidence>
<dbReference type="InterPro" id="IPR025857">
    <property type="entry name" value="MacB_PCD"/>
</dbReference>
<name>A0A2M7LKH1_9BACT</name>
<dbReference type="AlphaFoldDB" id="A0A2M7LKH1"/>